<feature type="signal peptide" evidence="2">
    <location>
        <begin position="1"/>
        <end position="33"/>
    </location>
</feature>
<keyword evidence="1" id="KW-0175">Coiled coil</keyword>
<dbReference type="EMBL" id="FOQG01000015">
    <property type="protein sequence ID" value="SFI93103.1"/>
    <property type="molecule type" value="Genomic_DNA"/>
</dbReference>
<dbReference type="PANTHER" id="PTHR21666">
    <property type="entry name" value="PEPTIDASE-RELATED"/>
    <property type="match status" value="1"/>
</dbReference>
<evidence type="ECO:0000313" key="4">
    <source>
        <dbReference type="EMBL" id="SFI93103.1"/>
    </source>
</evidence>
<keyword evidence="5" id="KW-1185">Reference proteome</keyword>
<dbReference type="SUPFAM" id="SSF51261">
    <property type="entry name" value="Duplicated hybrid motif"/>
    <property type="match status" value="1"/>
</dbReference>
<dbReference type="AlphaFoldDB" id="A0A1I3M820"/>
<dbReference type="Proteomes" id="UP000198649">
    <property type="component" value="Unassembled WGS sequence"/>
</dbReference>
<dbReference type="GO" id="GO:0004222">
    <property type="term" value="F:metalloendopeptidase activity"/>
    <property type="evidence" value="ECO:0007669"/>
    <property type="project" value="TreeGrafter"/>
</dbReference>
<feature type="domain" description="M23ase beta-sheet core" evidence="3">
    <location>
        <begin position="318"/>
        <end position="416"/>
    </location>
</feature>
<dbReference type="Gene3D" id="1.20.1270.60">
    <property type="entry name" value="Arfaptin homology (AH) domain/BAR domain"/>
    <property type="match status" value="1"/>
</dbReference>
<protein>
    <submittedName>
        <fullName evidence="4">Murein DD-endopeptidase MepM and murein hydrolase activator NlpD, contain LysM domain</fullName>
    </submittedName>
</protein>
<dbReference type="InterPro" id="IPR011055">
    <property type="entry name" value="Dup_hybrid_motif"/>
</dbReference>
<evidence type="ECO:0000256" key="2">
    <source>
        <dbReference type="SAM" id="SignalP"/>
    </source>
</evidence>
<dbReference type="Pfam" id="PF01551">
    <property type="entry name" value="Peptidase_M23"/>
    <property type="match status" value="1"/>
</dbReference>
<accession>A0A1I3M820</accession>
<reference evidence="4 5" key="1">
    <citation type="submission" date="2016-10" db="EMBL/GenBank/DDBJ databases">
        <authorList>
            <person name="de Groot N.N."/>
        </authorList>
    </citation>
    <scope>NUCLEOTIDE SEQUENCE [LARGE SCALE GENOMIC DNA]</scope>
    <source>
        <strain evidence="4 5">CGMCC 1.11156</strain>
    </source>
</reference>
<feature type="chain" id="PRO_5038662644" evidence="2">
    <location>
        <begin position="34"/>
        <end position="420"/>
    </location>
</feature>
<dbReference type="CDD" id="cd12797">
    <property type="entry name" value="M23_peptidase"/>
    <property type="match status" value="1"/>
</dbReference>
<sequence>MRYFPSAARQRVVVASLATAATLGGLAIPLANADDGLKDKQKRVEQQIEAAHDDLGEASKRVQRTTAALEVARTKLVGAKAGLDDVRARLADAQARDREMQAKLVLAEEALEQARADVLAGQAALAAQRVMVVNTVNDVYENGDPQLLAFASLMEADSPEDLMRRMEATDAVVGSQDRAYAGLHEAEILLRVREGEVETAQQEMETRRADAAANLAMVRDLLEEARVARANVISLLQTNRDAREKALAARAKDKQVLATLKRREDRIKARIIAEAEAAARRGGGYQGDTGGLLTAPVNGYVTSPFGYRVHPIYGYYGLHDGTDFGVSCGQSLFAVAGGTVTDIYYSSVYGNRLYLSLGQVNGKNMTVVYNHAAGYRVGEGEQVARGEVVGYAGDTGWSTGCHLHFTVLVNGEPVDPMNFI</sequence>
<dbReference type="PANTHER" id="PTHR21666:SF270">
    <property type="entry name" value="MUREIN HYDROLASE ACTIVATOR ENVC"/>
    <property type="match status" value="1"/>
</dbReference>
<proteinExistence type="predicted"/>
<keyword evidence="2" id="KW-0732">Signal</keyword>
<keyword evidence="4" id="KW-0378">Hydrolase</keyword>
<evidence type="ECO:0000259" key="3">
    <source>
        <dbReference type="Pfam" id="PF01551"/>
    </source>
</evidence>
<evidence type="ECO:0000256" key="1">
    <source>
        <dbReference type="SAM" id="Coils"/>
    </source>
</evidence>
<name>A0A1I3M820_9ACTN</name>
<gene>
    <name evidence="4" type="ORF">SAMN05216561_1157</name>
</gene>
<organism evidence="4 5">
    <name type="scientific">Nocardioides psychrotolerans</name>
    <dbReference type="NCBI Taxonomy" id="1005945"/>
    <lineage>
        <taxon>Bacteria</taxon>
        <taxon>Bacillati</taxon>
        <taxon>Actinomycetota</taxon>
        <taxon>Actinomycetes</taxon>
        <taxon>Propionibacteriales</taxon>
        <taxon>Nocardioidaceae</taxon>
        <taxon>Nocardioides</taxon>
    </lineage>
</organism>
<dbReference type="STRING" id="1005945.SAMN05216561_1157"/>
<dbReference type="InterPro" id="IPR027267">
    <property type="entry name" value="AH/BAR_dom_sf"/>
</dbReference>
<dbReference type="InterPro" id="IPR050570">
    <property type="entry name" value="Cell_wall_metabolism_enzyme"/>
</dbReference>
<dbReference type="Gene3D" id="2.70.70.10">
    <property type="entry name" value="Glucose Permease (Domain IIA)"/>
    <property type="match status" value="1"/>
</dbReference>
<feature type="coiled-coil region" evidence="1">
    <location>
        <begin position="41"/>
        <end position="117"/>
    </location>
</feature>
<evidence type="ECO:0000313" key="5">
    <source>
        <dbReference type="Proteomes" id="UP000198649"/>
    </source>
</evidence>
<dbReference type="InterPro" id="IPR016047">
    <property type="entry name" value="M23ase_b-sheet_dom"/>
</dbReference>